<gene>
    <name evidence="11" type="primary">ald</name>
    <name evidence="11" type="ORF">HYY20_08665</name>
</gene>
<organism evidence="11 12">
    <name type="scientific">Tectimicrobiota bacterium</name>
    <dbReference type="NCBI Taxonomy" id="2528274"/>
    <lineage>
        <taxon>Bacteria</taxon>
        <taxon>Pseudomonadati</taxon>
        <taxon>Nitrospinota/Tectimicrobiota group</taxon>
        <taxon>Candidatus Tectimicrobiota</taxon>
    </lineage>
</organism>
<dbReference type="Proteomes" id="UP000769766">
    <property type="component" value="Unassembled WGS sequence"/>
</dbReference>
<evidence type="ECO:0000256" key="4">
    <source>
        <dbReference type="ARBA" id="ARBA00023027"/>
    </source>
</evidence>
<feature type="active site" description="Proton donor/acceptor" evidence="6">
    <location>
        <position position="269"/>
    </location>
</feature>
<feature type="binding site" evidence="8">
    <location>
        <position position="197"/>
    </location>
    <ligand>
        <name>NAD(+)</name>
        <dbReference type="ChEBI" id="CHEBI:57540"/>
    </ligand>
</feature>
<dbReference type="GO" id="GO:0000166">
    <property type="term" value="F:nucleotide binding"/>
    <property type="evidence" value="ECO:0007669"/>
    <property type="project" value="UniProtKB-KW"/>
</dbReference>
<dbReference type="CDD" id="cd05305">
    <property type="entry name" value="L-AlaDH"/>
    <property type="match status" value="1"/>
</dbReference>
<dbReference type="NCBIfam" id="TIGR00518">
    <property type="entry name" value="alaDH"/>
    <property type="match status" value="1"/>
</dbReference>
<feature type="binding site" evidence="8">
    <location>
        <position position="133"/>
    </location>
    <ligand>
        <name>NAD(+)</name>
        <dbReference type="ChEBI" id="CHEBI:57540"/>
    </ligand>
</feature>
<dbReference type="EMBL" id="JACPRF010000263">
    <property type="protein sequence ID" value="MBI2876940.1"/>
    <property type="molecule type" value="Genomic_DNA"/>
</dbReference>
<feature type="binding site" evidence="7">
    <location>
        <position position="15"/>
    </location>
    <ligand>
        <name>substrate</name>
    </ligand>
</feature>
<evidence type="ECO:0000256" key="5">
    <source>
        <dbReference type="PIRNR" id="PIRNR000183"/>
    </source>
</evidence>
<dbReference type="GO" id="GO:0042853">
    <property type="term" value="P:L-alanine catabolic process"/>
    <property type="evidence" value="ECO:0007669"/>
    <property type="project" value="InterPro"/>
</dbReference>
<evidence type="ECO:0000256" key="8">
    <source>
        <dbReference type="PIRSR" id="PIRSR000183-3"/>
    </source>
</evidence>
<dbReference type="GO" id="GO:0005886">
    <property type="term" value="C:plasma membrane"/>
    <property type="evidence" value="ECO:0007669"/>
    <property type="project" value="TreeGrafter"/>
</dbReference>
<feature type="binding site" evidence="8">
    <location>
        <position position="278"/>
    </location>
    <ligand>
        <name>NAD(+)</name>
        <dbReference type="ChEBI" id="CHEBI:57540"/>
    </ligand>
</feature>
<evidence type="ECO:0000313" key="12">
    <source>
        <dbReference type="Proteomes" id="UP000769766"/>
    </source>
</evidence>
<comment type="similarity">
    <text evidence="1 5">Belongs to the AlaDH/PNT family.</text>
</comment>
<feature type="binding site" evidence="7">
    <location>
        <position position="74"/>
    </location>
    <ligand>
        <name>substrate</name>
    </ligand>
</feature>
<dbReference type="FunFam" id="3.40.50.720:FF:000049">
    <property type="entry name" value="Alanine dehydrogenase"/>
    <property type="match status" value="1"/>
</dbReference>
<feature type="binding site" evidence="8">
    <location>
        <begin position="266"/>
        <end position="269"/>
    </location>
    <ligand>
        <name>NAD(+)</name>
        <dbReference type="ChEBI" id="CHEBI:57540"/>
    </ligand>
</feature>
<dbReference type="EC" id="1.4.1.1" evidence="2 5"/>
<feature type="domain" description="Alanine dehydrogenase/pyridine nucleotide transhydrogenase NAD(H)-binding" evidence="9">
    <location>
        <begin position="148"/>
        <end position="296"/>
    </location>
</feature>
<dbReference type="AlphaFoldDB" id="A0A932G166"/>
<sequence>MIIGVPKEVKPHEYRVALVPAGVSSLVQAGHRVLVEKGCGLGSSLSDQEYAGAGAELVSRQTVFSCAELIVKVKEPLLQEAPLLSPGQILFTYLHLAAYPELTEALLKKGVIGIAYETVQTEEGALPLLQPMSEIAGRLSVQIGARLLEKTHQGSGILLGGVAGVEPARVVILGGGTAGAHAARVALAMGADATVLDVKRERLCYLEETTRGRLKTLISNPYVLGKLAPQTDLLIGAVLVPGARAPQLITEEMILQMKEGSVFVDISIDQGGCAETSRPTTYEEPTYRVGGVIHHCVTNMPSAVPRTSTFALTNATLPYLLAIANKGYRRALADDPALLKGLNLARGKLCLAPLAAEMEWEYCPPRMALS</sequence>
<dbReference type="SUPFAM" id="SSF52283">
    <property type="entry name" value="Formate/glycerate dehydrogenase catalytic domain-like"/>
    <property type="match status" value="1"/>
</dbReference>
<evidence type="ECO:0000256" key="7">
    <source>
        <dbReference type="PIRSR" id="PIRSR000183-2"/>
    </source>
</evidence>
<dbReference type="PIRSF" id="PIRSF000183">
    <property type="entry name" value="Alanine_dh"/>
    <property type="match status" value="1"/>
</dbReference>
<dbReference type="SMART" id="SM01002">
    <property type="entry name" value="AlaDh_PNT_C"/>
    <property type="match status" value="1"/>
</dbReference>
<comment type="catalytic activity">
    <reaction evidence="5">
        <text>L-alanine + NAD(+) + H2O = pyruvate + NH4(+) + NADH + H(+)</text>
        <dbReference type="Rhea" id="RHEA:18405"/>
        <dbReference type="ChEBI" id="CHEBI:15361"/>
        <dbReference type="ChEBI" id="CHEBI:15377"/>
        <dbReference type="ChEBI" id="CHEBI:15378"/>
        <dbReference type="ChEBI" id="CHEBI:28938"/>
        <dbReference type="ChEBI" id="CHEBI:57540"/>
        <dbReference type="ChEBI" id="CHEBI:57945"/>
        <dbReference type="ChEBI" id="CHEBI:57972"/>
        <dbReference type="EC" id="1.4.1.1"/>
    </reaction>
</comment>
<accession>A0A932G166</accession>
<feature type="active site" description="Proton donor/acceptor" evidence="6">
    <location>
        <position position="95"/>
    </location>
</feature>
<dbReference type="InterPro" id="IPR008141">
    <property type="entry name" value="Ala_DH"/>
</dbReference>
<evidence type="ECO:0000256" key="3">
    <source>
        <dbReference type="ARBA" id="ARBA00023002"/>
    </source>
</evidence>
<dbReference type="Pfam" id="PF05222">
    <property type="entry name" value="AlaDh_PNT_N"/>
    <property type="match status" value="1"/>
</dbReference>
<feature type="binding site" evidence="8">
    <location>
        <begin position="177"/>
        <end position="178"/>
    </location>
    <ligand>
        <name>NAD(+)</name>
        <dbReference type="ChEBI" id="CHEBI:57540"/>
    </ligand>
</feature>
<evidence type="ECO:0000256" key="1">
    <source>
        <dbReference type="ARBA" id="ARBA00005689"/>
    </source>
</evidence>
<dbReference type="GO" id="GO:0000286">
    <property type="term" value="F:alanine dehydrogenase activity"/>
    <property type="evidence" value="ECO:0007669"/>
    <property type="project" value="UniProtKB-UniRule"/>
</dbReference>
<protein>
    <recommendedName>
        <fullName evidence="2 5">Alanine dehydrogenase</fullName>
        <ecNumber evidence="2 5">1.4.1.1</ecNumber>
    </recommendedName>
</protein>
<feature type="binding site" evidence="8">
    <location>
        <position position="219"/>
    </location>
    <ligand>
        <name>NAD(+)</name>
        <dbReference type="ChEBI" id="CHEBI:57540"/>
    </ligand>
</feature>
<dbReference type="InterPro" id="IPR007698">
    <property type="entry name" value="AlaDH/PNT_NAD(H)-bd"/>
</dbReference>
<dbReference type="InterPro" id="IPR007886">
    <property type="entry name" value="AlaDH/PNT_N"/>
</dbReference>
<feature type="binding site" evidence="8">
    <location>
        <begin position="297"/>
        <end position="300"/>
    </location>
    <ligand>
        <name>NAD(+)</name>
        <dbReference type="ChEBI" id="CHEBI:57540"/>
    </ligand>
</feature>
<feature type="domain" description="Alanine dehydrogenase/pyridine nucleotide transhydrogenase N-terminal" evidence="10">
    <location>
        <begin position="4"/>
        <end position="136"/>
    </location>
</feature>
<proteinExistence type="inferred from homology"/>
<name>A0A932G166_UNCTE</name>
<dbReference type="InterPro" id="IPR036291">
    <property type="entry name" value="NAD(P)-bd_dom_sf"/>
</dbReference>
<evidence type="ECO:0000259" key="9">
    <source>
        <dbReference type="SMART" id="SM01002"/>
    </source>
</evidence>
<evidence type="ECO:0000259" key="10">
    <source>
        <dbReference type="SMART" id="SM01003"/>
    </source>
</evidence>
<dbReference type="SMART" id="SM01003">
    <property type="entry name" value="AlaDh_PNT_N"/>
    <property type="match status" value="1"/>
</dbReference>
<dbReference type="Gene3D" id="3.40.50.720">
    <property type="entry name" value="NAD(P)-binding Rossmann-like Domain"/>
    <property type="match status" value="2"/>
</dbReference>
<reference evidence="11" key="1">
    <citation type="submission" date="2020-07" db="EMBL/GenBank/DDBJ databases">
        <title>Huge and variable diversity of episymbiotic CPR bacteria and DPANN archaea in groundwater ecosystems.</title>
        <authorList>
            <person name="He C.Y."/>
            <person name="Keren R."/>
            <person name="Whittaker M."/>
            <person name="Farag I.F."/>
            <person name="Doudna J."/>
            <person name="Cate J.H.D."/>
            <person name="Banfield J.F."/>
        </authorList>
    </citation>
    <scope>NUCLEOTIDE SEQUENCE</scope>
    <source>
        <strain evidence="11">NC_groundwater_672_Ag_B-0.1um_62_36</strain>
    </source>
</reference>
<feature type="binding site" evidence="8">
    <location>
        <position position="202"/>
    </location>
    <ligand>
        <name>NAD(+)</name>
        <dbReference type="ChEBI" id="CHEBI:57540"/>
    </ligand>
</feature>
<dbReference type="PANTHER" id="PTHR42795:SF1">
    <property type="entry name" value="ALANINE DEHYDROGENASE"/>
    <property type="match status" value="1"/>
</dbReference>
<evidence type="ECO:0000256" key="2">
    <source>
        <dbReference type="ARBA" id="ARBA00012897"/>
    </source>
</evidence>
<comment type="caution">
    <text evidence="11">The sequence shown here is derived from an EMBL/GenBank/DDBJ whole genome shotgun (WGS) entry which is preliminary data.</text>
</comment>
<keyword evidence="3 5" id="KW-0560">Oxidoreductase</keyword>
<evidence type="ECO:0000256" key="6">
    <source>
        <dbReference type="PIRSR" id="PIRSR000183-1"/>
    </source>
</evidence>
<dbReference type="SUPFAM" id="SSF51735">
    <property type="entry name" value="NAD(P)-binding Rossmann-fold domains"/>
    <property type="match status" value="1"/>
</dbReference>
<keyword evidence="4 5" id="KW-0520">NAD</keyword>
<dbReference type="Pfam" id="PF01262">
    <property type="entry name" value="AlaDh_PNT_C"/>
    <property type="match status" value="1"/>
</dbReference>
<evidence type="ECO:0000313" key="11">
    <source>
        <dbReference type="EMBL" id="MBI2876940.1"/>
    </source>
</evidence>
<keyword evidence="8" id="KW-0547">Nucleotide-binding</keyword>
<dbReference type="PANTHER" id="PTHR42795">
    <property type="entry name" value="ALANINE DEHYDROGENASE"/>
    <property type="match status" value="1"/>
</dbReference>
<feature type="binding site" evidence="8">
    <location>
        <begin position="238"/>
        <end position="239"/>
    </location>
    <ligand>
        <name>NAD(+)</name>
        <dbReference type="ChEBI" id="CHEBI:57540"/>
    </ligand>
</feature>